<dbReference type="InterPro" id="IPR036249">
    <property type="entry name" value="Thioredoxin-like_sf"/>
</dbReference>
<accession>A0A1M6D7U1</accession>
<dbReference type="Proteomes" id="UP000184335">
    <property type="component" value="Unassembled WGS sequence"/>
</dbReference>
<reference evidence="1 2" key="1">
    <citation type="submission" date="2016-11" db="EMBL/GenBank/DDBJ databases">
        <authorList>
            <person name="Jaros S."/>
            <person name="Januszkiewicz K."/>
            <person name="Wedrychowicz H."/>
        </authorList>
    </citation>
    <scope>NUCLEOTIDE SEQUENCE [LARGE SCALE GENOMIC DNA]</scope>
    <source>
        <strain evidence="1 2">DSM 25479</strain>
    </source>
</reference>
<sequence length="283" mass="32480">MSRDFGENLHGTASQYRGFILVEYSEPFPKKALDARLDANWLQQTNALAKSLGAKLILIRNGQSDGKSLKIIYVDALRKRWCQYISDAQTYKYFNLALFIDDDETHWHHEPFFIVCTNGKKDKCCAKFGLPIYRAMQNNGDFTVYECTHFGGDRYAGNAVLMPFGVYYGRLLPEQTADLISATKARKILADNYRGTCTMNFAKQSAEYELRKFLEDYHIDFHFQVVAERVEGDIFVFEALTDYGIFDITLRKFFLPEKRLLTCAAKTPNPVANYELIGVVQKS</sequence>
<proteinExistence type="predicted"/>
<dbReference type="EMBL" id="FQYI01000003">
    <property type="protein sequence ID" value="SHI69058.1"/>
    <property type="molecule type" value="Genomic_DNA"/>
</dbReference>
<dbReference type="STRING" id="1118202.SAMN05443429_103142"/>
<gene>
    <name evidence="1" type="ORF">SAMN05443429_103142</name>
</gene>
<evidence type="ECO:0008006" key="3">
    <source>
        <dbReference type="Google" id="ProtNLM"/>
    </source>
</evidence>
<dbReference type="CDD" id="cd03062">
    <property type="entry name" value="TRX_Fd_Sucrase"/>
    <property type="match status" value="1"/>
</dbReference>
<dbReference type="InterPro" id="IPR009737">
    <property type="entry name" value="Aim32/Apd1-like"/>
</dbReference>
<keyword evidence="2" id="KW-1185">Reference proteome</keyword>
<evidence type="ECO:0000313" key="2">
    <source>
        <dbReference type="Proteomes" id="UP000184335"/>
    </source>
</evidence>
<dbReference type="Gene3D" id="3.40.30.10">
    <property type="entry name" value="Glutaredoxin"/>
    <property type="match status" value="1"/>
</dbReference>
<dbReference type="Pfam" id="PF06999">
    <property type="entry name" value="Suc_Fer-like"/>
    <property type="match status" value="1"/>
</dbReference>
<protein>
    <recommendedName>
        <fullName evidence="3">Sucrase/ferredoxin-like</fullName>
    </recommendedName>
</protein>
<dbReference type="AlphaFoldDB" id="A0A1M6D7U1"/>
<name>A0A1M6D7U1_9FLAO</name>
<organism evidence="1 2">
    <name type="scientific">Cruoricaptor ignavus</name>
    <dbReference type="NCBI Taxonomy" id="1118202"/>
    <lineage>
        <taxon>Bacteria</taxon>
        <taxon>Pseudomonadati</taxon>
        <taxon>Bacteroidota</taxon>
        <taxon>Flavobacteriia</taxon>
        <taxon>Flavobacteriales</taxon>
        <taxon>Weeksellaceae</taxon>
        <taxon>Cruoricaptor</taxon>
    </lineage>
</organism>
<evidence type="ECO:0000313" key="1">
    <source>
        <dbReference type="EMBL" id="SHI69058.1"/>
    </source>
</evidence>
<dbReference type="SUPFAM" id="SSF52833">
    <property type="entry name" value="Thioredoxin-like"/>
    <property type="match status" value="1"/>
</dbReference>